<sequence length="100" mass="10741">MTAATECLQLETVANIAQAEALHELLSSWLEAGVEVRVDASQVERVDTAILQLLLNCQRALNRQGGRILWSGCSEAFIASAMMLGLQQELGLAESAQVDA</sequence>
<evidence type="ECO:0000313" key="3">
    <source>
        <dbReference type="Proteomes" id="UP001589628"/>
    </source>
</evidence>
<comment type="caution">
    <text evidence="2">The sequence shown here is derived from an EMBL/GenBank/DDBJ whole genome shotgun (WGS) entry which is preliminary data.</text>
</comment>
<dbReference type="SUPFAM" id="SSF52091">
    <property type="entry name" value="SpoIIaa-like"/>
    <property type="match status" value="1"/>
</dbReference>
<dbReference type="InterPro" id="IPR036513">
    <property type="entry name" value="STAS_dom_sf"/>
</dbReference>
<dbReference type="InterPro" id="IPR002645">
    <property type="entry name" value="STAS_dom"/>
</dbReference>
<reference evidence="2 3" key="1">
    <citation type="submission" date="2024-09" db="EMBL/GenBank/DDBJ databases">
        <authorList>
            <person name="Sun Q."/>
            <person name="Mori K."/>
        </authorList>
    </citation>
    <scope>NUCLEOTIDE SEQUENCE [LARGE SCALE GENOMIC DNA]</scope>
    <source>
        <strain evidence="2 3">ATCC 51285</strain>
    </source>
</reference>
<dbReference type="EMBL" id="JBHLZN010000005">
    <property type="protein sequence ID" value="MFB9887571.1"/>
    <property type="molecule type" value="Genomic_DNA"/>
</dbReference>
<dbReference type="PROSITE" id="PS50801">
    <property type="entry name" value="STAS"/>
    <property type="match status" value="1"/>
</dbReference>
<organism evidence="2 3">
    <name type="scientific">Balneatrix alpica</name>
    <dbReference type="NCBI Taxonomy" id="75684"/>
    <lineage>
        <taxon>Bacteria</taxon>
        <taxon>Pseudomonadati</taxon>
        <taxon>Pseudomonadota</taxon>
        <taxon>Gammaproteobacteria</taxon>
        <taxon>Oceanospirillales</taxon>
        <taxon>Balneatrichaceae</taxon>
        <taxon>Balneatrix</taxon>
    </lineage>
</organism>
<dbReference type="Proteomes" id="UP001589628">
    <property type="component" value="Unassembled WGS sequence"/>
</dbReference>
<dbReference type="PANTHER" id="PTHR35849">
    <property type="entry name" value="BLR2341 PROTEIN"/>
    <property type="match status" value="1"/>
</dbReference>
<feature type="domain" description="STAS" evidence="1">
    <location>
        <begin position="8"/>
        <end position="100"/>
    </location>
</feature>
<evidence type="ECO:0000259" key="1">
    <source>
        <dbReference type="PROSITE" id="PS50801"/>
    </source>
</evidence>
<dbReference type="PANTHER" id="PTHR35849:SF2">
    <property type="entry name" value="BLR2341 PROTEIN"/>
    <property type="match status" value="1"/>
</dbReference>
<protein>
    <submittedName>
        <fullName evidence="2">Lipid asymmetry maintenance protein MlaB</fullName>
    </submittedName>
</protein>
<evidence type="ECO:0000313" key="2">
    <source>
        <dbReference type="EMBL" id="MFB9887571.1"/>
    </source>
</evidence>
<dbReference type="InterPro" id="IPR058548">
    <property type="entry name" value="MlaB-like_STAS"/>
</dbReference>
<dbReference type="Gene3D" id="3.30.750.24">
    <property type="entry name" value="STAS domain"/>
    <property type="match status" value="1"/>
</dbReference>
<proteinExistence type="predicted"/>
<name>A0ABV5ZE67_9GAMM</name>
<dbReference type="RefSeq" id="WP_051527625.1">
    <property type="nucleotide sequence ID" value="NZ_JAUESS010000008.1"/>
</dbReference>
<keyword evidence="3" id="KW-1185">Reference proteome</keyword>
<dbReference type="InterPro" id="IPR052746">
    <property type="entry name" value="MlaB_ABC_Transporter"/>
</dbReference>
<accession>A0ABV5ZE67</accession>
<dbReference type="Pfam" id="PF13466">
    <property type="entry name" value="STAS_2"/>
    <property type="match status" value="1"/>
</dbReference>
<gene>
    <name evidence="2" type="ORF">ACFFLH_14210</name>
</gene>